<accession>A0A645EBV3</accession>
<dbReference type="SUPFAM" id="SSF54913">
    <property type="entry name" value="GlnB-like"/>
    <property type="match status" value="1"/>
</dbReference>
<evidence type="ECO:0000313" key="1">
    <source>
        <dbReference type="EMBL" id="MPM98142.1"/>
    </source>
</evidence>
<dbReference type="InterPro" id="IPR015867">
    <property type="entry name" value="N-reg_PII/ATP_PRibTrfase_C"/>
</dbReference>
<organism evidence="1">
    <name type="scientific">bioreactor metagenome</name>
    <dbReference type="NCBI Taxonomy" id="1076179"/>
    <lineage>
        <taxon>unclassified sequences</taxon>
        <taxon>metagenomes</taxon>
        <taxon>ecological metagenomes</taxon>
    </lineage>
</organism>
<dbReference type="GO" id="GO:0006808">
    <property type="term" value="P:regulation of nitrogen utilization"/>
    <property type="evidence" value="ECO:0007669"/>
    <property type="project" value="InterPro"/>
</dbReference>
<evidence type="ECO:0008006" key="2">
    <source>
        <dbReference type="Google" id="ProtNLM"/>
    </source>
</evidence>
<reference evidence="1" key="1">
    <citation type="submission" date="2019-08" db="EMBL/GenBank/DDBJ databases">
        <authorList>
            <person name="Kucharzyk K."/>
            <person name="Murdoch R.W."/>
            <person name="Higgins S."/>
            <person name="Loffler F."/>
        </authorList>
    </citation>
    <scope>NUCLEOTIDE SEQUENCE</scope>
</reference>
<gene>
    <name evidence="1" type="ORF">SDC9_145325</name>
</gene>
<proteinExistence type="predicted"/>
<dbReference type="PROSITE" id="PS51343">
    <property type="entry name" value="PII_GLNB_DOM"/>
    <property type="match status" value="1"/>
</dbReference>
<dbReference type="Gene3D" id="3.30.70.120">
    <property type="match status" value="1"/>
</dbReference>
<dbReference type="AlphaFoldDB" id="A0A645EBV3"/>
<comment type="caution">
    <text evidence="1">The sequence shown here is derived from an EMBL/GenBank/DDBJ whole genome shotgun (WGS) entry which is preliminary data.</text>
</comment>
<dbReference type="EMBL" id="VSSQ01044330">
    <property type="protein sequence ID" value="MPM98142.1"/>
    <property type="molecule type" value="Genomic_DNA"/>
</dbReference>
<dbReference type="InterPro" id="IPR011322">
    <property type="entry name" value="N-reg_PII-like_a/b"/>
</dbReference>
<name>A0A645EBV3_9ZZZZ</name>
<dbReference type="InterPro" id="IPR002187">
    <property type="entry name" value="N-reg_PII"/>
</dbReference>
<protein>
    <recommendedName>
        <fullName evidence="2">Nitrogen regulatory protein P-II</fullName>
    </recommendedName>
</protein>
<dbReference type="GO" id="GO:0030234">
    <property type="term" value="F:enzyme regulator activity"/>
    <property type="evidence" value="ECO:0007669"/>
    <property type="project" value="InterPro"/>
</dbReference>
<sequence length="113" mass="12275">MDQTQKIKALFIIVNAGYTDAIMELVRAEGASGATILNARGEGAKVESFLGITVDSEKEMILTIVDKETAKRITTAMKEKVGWKSTLHGICFTMPVDRVVGINTDTLSALEEK</sequence>
<dbReference type="Pfam" id="PF00543">
    <property type="entry name" value="P-II"/>
    <property type="match status" value="1"/>
</dbReference>